<evidence type="ECO:0000256" key="2">
    <source>
        <dbReference type="ARBA" id="ARBA00023125"/>
    </source>
</evidence>
<dbReference type="Proteomes" id="UP000003860">
    <property type="component" value="Unassembled WGS sequence"/>
</dbReference>
<proteinExistence type="predicted"/>
<dbReference type="InterPro" id="IPR018060">
    <property type="entry name" value="HTH_AraC"/>
</dbReference>
<keyword evidence="4" id="KW-0812">Transmembrane</keyword>
<evidence type="ECO:0000313" key="6">
    <source>
        <dbReference type="EMBL" id="EGD47818.1"/>
    </source>
</evidence>
<dbReference type="OrthoDB" id="1975037at2"/>
<dbReference type="SUPFAM" id="SSF46689">
    <property type="entry name" value="Homeodomain-like"/>
    <property type="match status" value="2"/>
</dbReference>
<feature type="transmembrane region" description="Helical" evidence="4">
    <location>
        <begin position="301"/>
        <end position="319"/>
    </location>
</feature>
<evidence type="ECO:0000256" key="3">
    <source>
        <dbReference type="ARBA" id="ARBA00023163"/>
    </source>
</evidence>
<dbReference type="EMBL" id="ACXX02000006">
    <property type="protein sequence ID" value="EGD47818.1"/>
    <property type="molecule type" value="Genomic_DNA"/>
</dbReference>
<evidence type="ECO:0000313" key="7">
    <source>
        <dbReference type="Proteomes" id="UP000003860"/>
    </source>
</evidence>
<dbReference type="AlphaFoldDB" id="F1TCV1"/>
<sequence length="761" mass="87293">MMKNYSIIVKLMIVLSLFIIIPLITITFIFNYGIMKYSEDEIGRSGLGKLDSARSVTDLLTQTINNESLHLSLDETLNKLYGMDDINEAIKDSDNNLMLYQFVSKLSDIVRTNNAYSSVYLYLDNSNYIATNSGVYPKDNFPDDTWLKSYIKSKERGDPLSWTNPRPSDANGSSSVISYIFPLTYTTNLKGSITINVYESRLSNLINSNNYDVGDFISVINSKGEVISSVDKTILNKNLSKVSYISKVLNSSVDRGHFIESINGKRFLITYLKTGAQNWTFVGVFSLNTLTTKVNSLKMSIIYITIFLLVLFVLLSYVISRRLFNPVKKLVQEIKSRKGIDIIGNGNEFTLLSKTFDAMIKQEDQLFRTIEKDHKNLRENYLLSLLRGKPSITEDEMHLFPLKNILCCVIYIDKYTDFASNFSYEHQYYLKSVILNLSEEKVGETYMCSGVVLDGDKVVLIINFHDEDLITVTSVLKNAFSIVQKEAAKVIETTISVCLGGIYHDILNIRNSYNEAQNLIKQRFIRGHEAFVYQKEEISDANKYFYPFNIEKQIFNNIDIGSKDSLLISLTCFFDEIKQNKNISYDNVMLILNQLLGNTIKYLLDLNISVSKVFGNDFNVYSKLAEIETLDEASLFLSNIYLQIIEYNEKFKVEGKTHIMKILDYIHENYKKDIAINTLAEHVGLSYSHVRKIFNDETGENIVNYINNMRIEEAQRLLRQTNMNINDIALSLGYNNKQSFNRFFKKYVGINPGEYRSIKAN</sequence>
<dbReference type="eggNOG" id="COG2207">
    <property type="taxonomic scope" value="Bacteria"/>
</dbReference>
<dbReference type="PRINTS" id="PR00032">
    <property type="entry name" value="HTHARAC"/>
</dbReference>
<dbReference type="Pfam" id="PF12833">
    <property type="entry name" value="HTH_18"/>
    <property type="match status" value="1"/>
</dbReference>
<keyword evidence="7" id="KW-1185">Reference proteome</keyword>
<feature type="domain" description="HTH araC/xylS-type" evidence="5">
    <location>
        <begin position="660"/>
        <end position="758"/>
    </location>
</feature>
<keyword evidence="4" id="KW-1133">Transmembrane helix</keyword>
<dbReference type="STRING" id="588581.Cpap_2221"/>
<evidence type="ECO:0000256" key="1">
    <source>
        <dbReference type="ARBA" id="ARBA00023015"/>
    </source>
</evidence>
<feature type="transmembrane region" description="Helical" evidence="4">
    <location>
        <begin position="7"/>
        <end position="30"/>
    </location>
</feature>
<protein>
    <submittedName>
        <fullName evidence="6">Transcriptional regulator, AraC family</fullName>
    </submittedName>
</protein>
<dbReference type="GO" id="GO:0003700">
    <property type="term" value="F:DNA-binding transcription factor activity"/>
    <property type="evidence" value="ECO:0007669"/>
    <property type="project" value="InterPro"/>
</dbReference>
<comment type="caution">
    <text evidence="6">The sequence shown here is derived from an EMBL/GenBank/DDBJ whole genome shotgun (WGS) entry which is preliminary data.</text>
</comment>
<dbReference type="InterPro" id="IPR020449">
    <property type="entry name" value="Tscrpt_reg_AraC-type_HTH"/>
</dbReference>
<evidence type="ECO:0000256" key="4">
    <source>
        <dbReference type="SAM" id="Phobius"/>
    </source>
</evidence>
<name>F1TCV1_9FIRM</name>
<keyword evidence="4" id="KW-0472">Membrane</keyword>
<dbReference type="InterPro" id="IPR018062">
    <property type="entry name" value="HTH_AraC-typ_CS"/>
</dbReference>
<reference evidence="6" key="1">
    <citation type="submission" date="2009-07" db="EMBL/GenBank/DDBJ databases">
        <authorList>
            <consortium name="US DOE Joint Genome Institute (JGI-PGF)"/>
            <person name="Lucas S."/>
            <person name="Copeland A."/>
            <person name="Lapidus A."/>
            <person name="Glavina del Rio T."/>
            <person name="Tice H."/>
            <person name="Bruce D."/>
            <person name="Goodwin L."/>
            <person name="Pitluck S."/>
            <person name="Larimer F."/>
            <person name="Land M.L."/>
            <person name="Mouttaki H."/>
            <person name="He Z."/>
            <person name="Zhou J."/>
            <person name="Hemme C.L."/>
        </authorList>
    </citation>
    <scope>NUCLEOTIDE SEQUENCE [LARGE SCALE GENOMIC DNA]</scope>
    <source>
        <strain evidence="6">DSM 2782</strain>
    </source>
</reference>
<dbReference type="Gene3D" id="3.30.450.20">
    <property type="entry name" value="PAS domain"/>
    <property type="match status" value="2"/>
</dbReference>
<keyword evidence="3" id="KW-0804">Transcription</keyword>
<dbReference type="GO" id="GO:0043565">
    <property type="term" value="F:sequence-specific DNA binding"/>
    <property type="evidence" value="ECO:0007669"/>
    <property type="project" value="InterPro"/>
</dbReference>
<evidence type="ECO:0000259" key="5">
    <source>
        <dbReference type="PROSITE" id="PS01124"/>
    </source>
</evidence>
<dbReference type="PANTHER" id="PTHR43280">
    <property type="entry name" value="ARAC-FAMILY TRANSCRIPTIONAL REGULATOR"/>
    <property type="match status" value="1"/>
</dbReference>
<dbReference type="PROSITE" id="PS00041">
    <property type="entry name" value="HTH_ARAC_FAMILY_1"/>
    <property type="match status" value="1"/>
</dbReference>
<keyword evidence="1" id="KW-0805">Transcription regulation</keyword>
<dbReference type="PROSITE" id="PS01124">
    <property type="entry name" value="HTH_ARAC_FAMILY_2"/>
    <property type="match status" value="1"/>
</dbReference>
<dbReference type="InterPro" id="IPR009057">
    <property type="entry name" value="Homeodomain-like_sf"/>
</dbReference>
<accession>F1TCV1</accession>
<dbReference type="Gene3D" id="1.10.10.60">
    <property type="entry name" value="Homeodomain-like"/>
    <property type="match status" value="2"/>
</dbReference>
<gene>
    <name evidence="6" type="ORF">Cpap_2221</name>
</gene>
<dbReference type="Gene3D" id="6.10.340.10">
    <property type="match status" value="1"/>
</dbReference>
<reference evidence="6" key="2">
    <citation type="submission" date="2011-01" db="EMBL/GenBank/DDBJ databases">
        <title>The Non-contiguous Finished genome of Clostridium papyrosolvens.</title>
        <authorList>
            <person name="Lucas S."/>
            <person name="Copeland A."/>
            <person name="Lapidus A."/>
            <person name="Cheng J.-F."/>
            <person name="Goodwin L."/>
            <person name="Pitluck S."/>
            <person name="Misra M."/>
            <person name="Chertkov O."/>
            <person name="Detter J.C."/>
            <person name="Han C."/>
            <person name="Tapia R."/>
            <person name="Land M."/>
            <person name="Hauser L."/>
            <person name="Kyrpides N."/>
            <person name="Ivanova N."/>
            <person name="Pagani I."/>
            <person name="Mouttaki H."/>
            <person name="He Z."/>
            <person name="Zhou J."/>
            <person name="Hemme C.L."/>
            <person name="Woyke T."/>
        </authorList>
    </citation>
    <scope>NUCLEOTIDE SEQUENCE [LARGE SCALE GENOMIC DNA]</scope>
    <source>
        <strain evidence="6">DSM 2782</strain>
    </source>
</reference>
<organism evidence="6 7">
    <name type="scientific">Ruminiclostridium papyrosolvens DSM 2782</name>
    <dbReference type="NCBI Taxonomy" id="588581"/>
    <lineage>
        <taxon>Bacteria</taxon>
        <taxon>Bacillati</taxon>
        <taxon>Bacillota</taxon>
        <taxon>Clostridia</taxon>
        <taxon>Eubacteriales</taxon>
        <taxon>Oscillospiraceae</taxon>
        <taxon>Ruminiclostridium</taxon>
    </lineage>
</organism>
<dbReference type="RefSeq" id="WP_004619154.1">
    <property type="nucleotide sequence ID" value="NZ_ACXX02000006.1"/>
</dbReference>
<dbReference type="SMART" id="SM00342">
    <property type="entry name" value="HTH_ARAC"/>
    <property type="match status" value="1"/>
</dbReference>
<dbReference type="PANTHER" id="PTHR43280:SF2">
    <property type="entry name" value="HTH-TYPE TRANSCRIPTIONAL REGULATOR EXSA"/>
    <property type="match status" value="1"/>
</dbReference>
<keyword evidence="2" id="KW-0238">DNA-binding</keyword>